<dbReference type="SUPFAM" id="SSF50939">
    <property type="entry name" value="Sialidases"/>
    <property type="match status" value="1"/>
</dbReference>
<accession>A0A6I4W1H2</accession>
<evidence type="ECO:0000313" key="4">
    <source>
        <dbReference type="Proteomes" id="UP000431901"/>
    </source>
</evidence>
<proteinExistence type="predicted"/>
<evidence type="ECO:0000256" key="2">
    <source>
        <dbReference type="SAM" id="Phobius"/>
    </source>
</evidence>
<dbReference type="InterPro" id="IPR036278">
    <property type="entry name" value="Sialidase_sf"/>
</dbReference>
<feature type="compositionally biased region" description="Basic and acidic residues" evidence="1">
    <location>
        <begin position="40"/>
        <end position="53"/>
    </location>
</feature>
<keyword evidence="2" id="KW-0472">Membrane</keyword>
<reference evidence="3 4" key="1">
    <citation type="submission" date="2019-12" db="EMBL/GenBank/DDBJ databases">
        <title>Nocardia macrotermitis sp. nov. and Nocardia aurantia sp. nov., isolated from the gut of the fungus growing-termite Macrotermes natalensis.</title>
        <authorList>
            <person name="Christine B."/>
            <person name="Rene B."/>
        </authorList>
    </citation>
    <scope>NUCLEOTIDE SEQUENCE [LARGE SCALE GENOMIC DNA]</scope>
    <source>
        <strain evidence="3 4">DSM 102126</strain>
    </source>
</reference>
<keyword evidence="2" id="KW-1133">Transmembrane helix</keyword>
<dbReference type="RefSeq" id="WP_161101508.1">
    <property type="nucleotide sequence ID" value="NZ_JBHLYI010000002.1"/>
</dbReference>
<evidence type="ECO:0000313" key="3">
    <source>
        <dbReference type="EMBL" id="MXQ63333.1"/>
    </source>
</evidence>
<keyword evidence="4" id="KW-1185">Reference proteome</keyword>
<feature type="region of interest" description="Disordered" evidence="1">
    <location>
        <begin position="29"/>
        <end position="86"/>
    </location>
</feature>
<feature type="transmembrane region" description="Helical" evidence="2">
    <location>
        <begin position="92"/>
        <end position="111"/>
    </location>
</feature>
<sequence>MAARIPQDGSARVGADAPGSRHVRRLLAFGDAPADAPADDDGRSPWRRSHDAWQDAGISWHDGPALVTSRPAPAAPVQGPARQRPVARRGRLVTGAVAVVVLAAGGAAYALTRGGPDAPPVPAARPADALFTADATLPDGLVQDLRAVAVAGQVIVVAGAETAPGAQAARAEFLVSRDAGRAWTLADVRTPDGAESPRGPAPVLLAGAPGAWAALGADGTTLWTSPDARTWTLRGSGPGGRVSALARTAQGFAAVGTDGTRAVVWTSPDGRTWQHAAAPQATALDAVAASGTTLLAHGTTVTARRVKKRTVRTTAEGLWRSADAGRSWTPVTVPQADGSAGPVRGLTAGPGGFYAVRDARRATGSKKRRRTVADAVVFAAPDGARWAPAGRLAVDGLERVERFGGAAGGLAAVVRAKGALTVLRSTDGRTWSPGAVPGTAPAVAGLGVTAGGVPVLAGRAADDPYLAVGAPVDLRAVPGAIGVRRDVAALAAVPGRVVAVGGTNGAAALWTSADGVRWIRAARPDVPATALTAVVHGPAGWLVAGRNDARPADSVLLTSGDALTWRAKAATNARVAAVAYGPAGYVAVGTGFGTAAAWRTTDLVSWTGAPTPKGVAKGSWLAGVAATASGYVAVGGRRTAGRDAPVLWTSPDGLTWTQATPPALPPGLVTGSFTQVVAVGNRLVAVGRGTTASGPAGFVASSADGGAHWTAALRPEANVTAAATPQGFALAGTSGGRLTVLVSPDGTAWRRVAAKGDGTVTALTVVGRDLVAVGSAAGHRGDVPFLWRAPLPSR</sequence>
<gene>
    <name evidence="3" type="ORF">GQ466_04735</name>
</gene>
<dbReference type="EMBL" id="WUTW01000001">
    <property type="protein sequence ID" value="MXQ63333.1"/>
    <property type="molecule type" value="Genomic_DNA"/>
</dbReference>
<protein>
    <submittedName>
        <fullName evidence="3">Uncharacterized protein</fullName>
    </submittedName>
</protein>
<dbReference type="OrthoDB" id="4894058at2"/>
<dbReference type="Proteomes" id="UP000431901">
    <property type="component" value="Unassembled WGS sequence"/>
</dbReference>
<organism evidence="3 4">
    <name type="scientific">Actinomadura rayongensis</name>
    <dbReference type="NCBI Taxonomy" id="1429076"/>
    <lineage>
        <taxon>Bacteria</taxon>
        <taxon>Bacillati</taxon>
        <taxon>Actinomycetota</taxon>
        <taxon>Actinomycetes</taxon>
        <taxon>Streptosporangiales</taxon>
        <taxon>Thermomonosporaceae</taxon>
        <taxon>Actinomadura</taxon>
    </lineage>
</organism>
<evidence type="ECO:0000256" key="1">
    <source>
        <dbReference type="SAM" id="MobiDB-lite"/>
    </source>
</evidence>
<name>A0A6I4W1H2_9ACTN</name>
<dbReference type="AlphaFoldDB" id="A0A6I4W1H2"/>
<dbReference type="CDD" id="cd15482">
    <property type="entry name" value="Sialidase_non-viral"/>
    <property type="match status" value="1"/>
</dbReference>
<keyword evidence="2" id="KW-0812">Transmembrane</keyword>
<comment type="caution">
    <text evidence="3">The sequence shown here is derived from an EMBL/GenBank/DDBJ whole genome shotgun (WGS) entry which is preliminary data.</text>
</comment>
<dbReference type="Gene3D" id="2.120.10.10">
    <property type="match status" value="2"/>
</dbReference>
<dbReference type="SUPFAM" id="SSF110296">
    <property type="entry name" value="Oligoxyloglucan reducing end-specific cellobiohydrolase"/>
    <property type="match status" value="1"/>
</dbReference>